<keyword evidence="1" id="KW-0472">Membrane</keyword>
<evidence type="ECO:0000313" key="2">
    <source>
        <dbReference type="EMBL" id="ALI09957.1"/>
    </source>
</evidence>
<dbReference type="EMBL" id="CP012831">
    <property type="protein sequence ID" value="ALI09957.1"/>
    <property type="molecule type" value="Genomic_DNA"/>
</dbReference>
<reference evidence="3" key="1">
    <citation type="submission" date="2015-09" db="EMBL/GenBank/DDBJ databases">
        <title>Whole genome sequence of Pseudomonas fluorescens FW300-N2C3.</title>
        <authorList>
            <person name="Ray J."/>
            <person name="Melnyk R."/>
            <person name="Deutschbauer A."/>
        </authorList>
    </citation>
    <scope>NUCLEOTIDE SEQUENCE [LARGE SCALE GENOMIC DNA]</scope>
    <source>
        <strain evidence="3">FW300-N2C3</strain>
    </source>
</reference>
<evidence type="ECO:0000313" key="3">
    <source>
        <dbReference type="Proteomes" id="UP000059425"/>
    </source>
</evidence>
<dbReference type="AlphaFoldDB" id="A0A0N9X2W3"/>
<keyword evidence="1" id="KW-0812">Transmembrane</keyword>
<name>A0A0N9X2W3_PSEFL</name>
<keyword evidence="1" id="KW-1133">Transmembrane helix</keyword>
<feature type="transmembrane region" description="Helical" evidence="1">
    <location>
        <begin position="43"/>
        <end position="61"/>
    </location>
</feature>
<sequence length="66" mass="7546">MSAQPTCLYCQLANPVDTTECRQCGMPLPAEAARADERRLRRFGWFCGGLTIFCIVMFFWLPRSIV</sequence>
<accession>A0A0N9X2W3</accession>
<organism evidence="2 3">
    <name type="scientific">Pseudomonas fluorescens</name>
    <dbReference type="NCBI Taxonomy" id="294"/>
    <lineage>
        <taxon>Bacteria</taxon>
        <taxon>Pseudomonadati</taxon>
        <taxon>Pseudomonadota</taxon>
        <taxon>Gammaproteobacteria</taxon>
        <taxon>Pseudomonadales</taxon>
        <taxon>Pseudomonadaceae</taxon>
        <taxon>Pseudomonas</taxon>
    </lineage>
</organism>
<dbReference type="Proteomes" id="UP000059425">
    <property type="component" value="Chromosome"/>
</dbReference>
<evidence type="ECO:0000256" key="1">
    <source>
        <dbReference type="SAM" id="Phobius"/>
    </source>
</evidence>
<reference evidence="2 3" key="2">
    <citation type="journal article" date="2018" name="Nature">
        <title>Mutant phenotypes for thousands of bacterial genes of unknown function.</title>
        <authorList>
            <person name="Price M.N."/>
            <person name="Wetmore K.M."/>
            <person name="Waters R.J."/>
            <person name="Callaghan M."/>
            <person name="Ray J."/>
            <person name="Liu H."/>
            <person name="Kuehl J.V."/>
            <person name="Melnyk R.A."/>
            <person name="Lamson J.S."/>
            <person name="Suh Y."/>
            <person name="Carlson H.K."/>
            <person name="Esquivel Z."/>
            <person name="Sadeeshkumar H."/>
            <person name="Chakraborty R."/>
            <person name="Zane G.M."/>
            <person name="Rubin B.E."/>
            <person name="Wall J.D."/>
            <person name="Visel A."/>
            <person name="Bristow J."/>
            <person name="Blow M.J."/>
            <person name="Arkin A.P."/>
            <person name="Deutschbauer A.M."/>
        </authorList>
    </citation>
    <scope>NUCLEOTIDE SEQUENCE [LARGE SCALE GENOMIC DNA]</scope>
    <source>
        <strain evidence="2 3">FW300-N2C3</strain>
    </source>
</reference>
<protein>
    <submittedName>
        <fullName evidence="2">Protein DnrP</fullName>
    </submittedName>
</protein>
<gene>
    <name evidence="2" type="ORF">AO356_25110</name>
</gene>
<dbReference type="RefSeq" id="WP_060742080.1">
    <property type="nucleotide sequence ID" value="NZ_CP012831.1"/>
</dbReference>
<proteinExistence type="predicted"/>